<keyword evidence="2" id="KW-0808">Transferase</keyword>
<accession>A0A0D8L5V3</accession>
<dbReference type="InterPro" id="IPR029044">
    <property type="entry name" value="Nucleotide-diphossugar_trans"/>
</dbReference>
<dbReference type="PATRIC" id="fig|582.24.peg.4535"/>
<protein>
    <submittedName>
        <fullName evidence="2">Glycosyltransferase</fullName>
    </submittedName>
</protein>
<dbReference type="Pfam" id="PF00535">
    <property type="entry name" value="Glycos_transf_2"/>
    <property type="match status" value="1"/>
</dbReference>
<dbReference type="EMBL" id="JZSH01000181">
    <property type="protein sequence ID" value="KJF77187.1"/>
    <property type="molecule type" value="Genomic_DNA"/>
</dbReference>
<evidence type="ECO:0000259" key="1">
    <source>
        <dbReference type="Pfam" id="PF00535"/>
    </source>
</evidence>
<dbReference type="AlphaFoldDB" id="A0A0D8L5V3"/>
<dbReference type="Proteomes" id="UP000032582">
    <property type="component" value="Unassembled WGS sequence"/>
</dbReference>
<comment type="caution">
    <text evidence="2">The sequence shown here is derived from an EMBL/GenBank/DDBJ whole genome shotgun (WGS) entry which is preliminary data.</text>
</comment>
<dbReference type="PANTHER" id="PTHR22916:SF3">
    <property type="entry name" value="UDP-GLCNAC:BETAGAL BETA-1,3-N-ACETYLGLUCOSAMINYLTRANSFERASE-LIKE PROTEIN 1"/>
    <property type="match status" value="1"/>
</dbReference>
<sequence length="315" mass="36638">MLEYDMSNPVISVMIAVHNAASSIRAALESLDNALNENDSPERVEAIIINDGSTDKSLDIINHYQPRNFIKVVETVNFSNIGKVRHYAYSLSRGEYITALDSDDMLKNGALTRVMDIMREHPFDLLITRLDEHHDRHPVLEIEDKPVVSITQDRLKELYLEHKTVKGHLLGRFIRRDILTDDMFPEIYCYEDVVITAYVICAAQNILITDTQIYCYYKHRGSLSTEKSMNKTVLFLQIVLSMESFFVKNKNEKVMFEGLFVKVCSDYLSRNNKRKLPRFVMDRFNDIKIFHFLFSTKVRLSRKMMFLKIKSAGVF</sequence>
<dbReference type="CDD" id="cd00761">
    <property type="entry name" value="Glyco_tranf_GTA_type"/>
    <property type="match status" value="1"/>
</dbReference>
<dbReference type="GO" id="GO:0016758">
    <property type="term" value="F:hexosyltransferase activity"/>
    <property type="evidence" value="ECO:0007669"/>
    <property type="project" value="UniProtKB-ARBA"/>
</dbReference>
<dbReference type="InterPro" id="IPR001173">
    <property type="entry name" value="Glyco_trans_2-like"/>
</dbReference>
<dbReference type="SUPFAM" id="SSF53448">
    <property type="entry name" value="Nucleotide-diphospho-sugar transferases"/>
    <property type="match status" value="1"/>
</dbReference>
<reference evidence="2 3" key="1">
    <citation type="submission" date="2015-02" db="EMBL/GenBank/DDBJ databases">
        <title>Whole genome shotgun sequencing of cultured foodborne pathogen.</title>
        <authorList>
            <person name="Timme R."/>
            <person name="Allard M.W."/>
            <person name="Strain E."/>
            <person name="Evans P.S."/>
            <person name="Brown E."/>
        </authorList>
    </citation>
    <scope>NUCLEOTIDE SEQUENCE [LARGE SCALE GENOMIC DNA]</scope>
    <source>
        <strain evidence="2 3">GCSL-TSO-24</strain>
    </source>
</reference>
<dbReference type="PANTHER" id="PTHR22916">
    <property type="entry name" value="GLYCOSYLTRANSFERASE"/>
    <property type="match status" value="1"/>
</dbReference>
<dbReference type="Gene3D" id="3.90.550.10">
    <property type="entry name" value="Spore Coat Polysaccharide Biosynthesis Protein SpsA, Chain A"/>
    <property type="match status" value="1"/>
</dbReference>
<feature type="domain" description="Glycosyltransferase 2-like" evidence="1">
    <location>
        <begin position="12"/>
        <end position="135"/>
    </location>
</feature>
<name>A0A0D8L5V3_MORMO</name>
<evidence type="ECO:0000313" key="3">
    <source>
        <dbReference type="Proteomes" id="UP000032582"/>
    </source>
</evidence>
<proteinExistence type="predicted"/>
<gene>
    <name evidence="2" type="ORF">UA45_14330</name>
</gene>
<evidence type="ECO:0000313" key="2">
    <source>
        <dbReference type="EMBL" id="KJF77187.1"/>
    </source>
</evidence>
<organism evidence="2 3">
    <name type="scientific">Morganella morganii</name>
    <name type="common">Proteus morganii</name>
    <dbReference type="NCBI Taxonomy" id="582"/>
    <lineage>
        <taxon>Bacteria</taxon>
        <taxon>Pseudomonadati</taxon>
        <taxon>Pseudomonadota</taxon>
        <taxon>Gammaproteobacteria</taxon>
        <taxon>Enterobacterales</taxon>
        <taxon>Morganellaceae</taxon>
        <taxon>Morganella</taxon>
    </lineage>
</organism>